<protein>
    <submittedName>
        <fullName evidence="1">WD40 repeat-like protein</fullName>
    </submittedName>
</protein>
<reference evidence="1" key="2">
    <citation type="journal article" date="2022" name="New Phytol.">
        <title>Evolutionary transition to the ectomycorrhizal habit in the genomes of a hyperdiverse lineage of mushroom-forming fungi.</title>
        <authorList>
            <person name="Looney B."/>
            <person name="Miyauchi S."/>
            <person name="Morin E."/>
            <person name="Drula E."/>
            <person name="Courty P.E."/>
            <person name="Kohler A."/>
            <person name="Kuo A."/>
            <person name="LaButti K."/>
            <person name="Pangilinan J."/>
            <person name="Lipzen A."/>
            <person name="Riley R."/>
            <person name="Andreopoulos W."/>
            <person name="He G."/>
            <person name="Johnson J."/>
            <person name="Nolan M."/>
            <person name="Tritt A."/>
            <person name="Barry K.W."/>
            <person name="Grigoriev I.V."/>
            <person name="Nagy L.G."/>
            <person name="Hibbett D."/>
            <person name="Henrissat B."/>
            <person name="Matheny P.B."/>
            <person name="Labbe J."/>
            <person name="Martin F.M."/>
        </authorList>
    </citation>
    <scope>NUCLEOTIDE SEQUENCE</scope>
    <source>
        <strain evidence="1">HHB10654</strain>
    </source>
</reference>
<comment type="caution">
    <text evidence="1">The sequence shown here is derived from an EMBL/GenBank/DDBJ whole genome shotgun (WGS) entry which is preliminary data.</text>
</comment>
<sequence>MWSRRRRTVCRTLSALAMSRPGSFPRQVQLPTRSVLRSFVSSHKADVFVCHSDRTSAFMTPPYACAYTNAAKRGGVPYLAVATEQGTVYIRNTSKRDAWDAEPQRIDLDVHDNGIFDIQWSMSDALFATSAGDHSTRITDPITAKTLHILRGHTSTVKSVVWDPAHENLLSTGGRDGGICVWDLRVEAMEQDDGVPHAISPVLTIKGAHGEDPQSKGRGRKAKTSGSRTVTSLLYPNTDPYGLISGGSFDGILRYWDLRQPTSSGKTKTAKAQGMRPTQMSAFDPTTLHGTRRSHGITSLVCGSGPTAGVLFGLGTDSRIHTYAMPSLLPLSDTPGRAFTHPQMLTNSFYVRLALAPNGRWLASGSTMTGGFGSAFLYDVSQTALAAPTGIAETAGVQLAAQRGEVGAVDWAEGMLATCSDDGSVRIWRTDDEMRRRCDEEDDAHWNWAWAVDQR</sequence>
<name>A0ACB8TKL6_9AGAM</name>
<evidence type="ECO:0000313" key="1">
    <source>
        <dbReference type="EMBL" id="KAI0068996.1"/>
    </source>
</evidence>
<gene>
    <name evidence="1" type="ORF">BV25DRAFT_1844923</name>
</gene>
<accession>A0ACB8TKL6</accession>
<dbReference type="Proteomes" id="UP000814140">
    <property type="component" value="Unassembled WGS sequence"/>
</dbReference>
<organism evidence="1 2">
    <name type="scientific">Artomyces pyxidatus</name>
    <dbReference type="NCBI Taxonomy" id="48021"/>
    <lineage>
        <taxon>Eukaryota</taxon>
        <taxon>Fungi</taxon>
        <taxon>Dikarya</taxon>
        <taxon>Basidiomycota</taxon>
        <taxon>Agaricomycotina</taxon>
        <taxon>Agaricomycetes</taxon>
        <taxon>Russulales</taxon>
        <taxon>Auriscalpiaceae</taxon>
        <taxon>Artomyces</taxon>
    </lineage>
</organism>
<dbReference type="EMBL" id="MU277187">
    <property type="protein sequence ID" value="KAI0068996.1"/>
    <property type="molecule type" value="Genomic_DNA"/>
</dbReference>
<keyword evidence="2" id="KW-1185">Reference proteome</keyword>
<evidence type="ECO:0000313" key="2">
    <source>
        <dbReference type="Proteomes" id="UP000814140"/>
    </source>
</evidence>
<reference evidence="1" key="1">
    <citation type="submission" date="2021-03" db="EMBL/GenBank/DDBJ databases">
        <authorList>
            <consortium name="DOE Joint Genome Institute"/>
            <person name="Ahrendt S."/>
            <person name="Looney B.P."/>
            <person name="Miyauchi S."/>
            <person name="Morin E."/>
            <person name="Drula E."/>
            <person name="Courty P.E."/>
            <person name="Chicoki N."/>
            <person name="Fauchery L."/>
            <person name="Kohler A."/>
            <person name="Kuo A."/>
            <person name="Labutti K."/>
            <person name="Pangilinan J."/>
            <person name="Lipzen A."/>
            <person name="Riley R."/>
            <person name="Andreopoulos W."/>
            <person name="He G."/>
            <person name="Johnson J."/>
            <person name="Barry K.W."/>
            <person name="Grigoriev I.V."/>
            <person name="Nagy L."/>
            <person name="Hibbett D."/>
            <person name="Henrissat B."/>
            <person name="Matheny P.B."/>
            <person name="Labbe J."/>
            <person name="Martin F."/>
        </authorList>
    </citation>
    <scope>NUCLEOTIDE SEQUENCE</scope>
    <source>
        <strain evidence="1">HHB10654</strain>
    </source>
</reference>
<proteinExistence type="predicted"/>